<accession>A0A9P6FKA8</accession>
<comment type="caution">
    <text evidence="2">The sequence shown here is derived from an EMBL/GenBank/DDBJ whole genome shotgun (WGS) entry which is preliminary data.</text>
</comment>
<evidence type="ECO:0000313" key="3">
    <source>
        <dbReference type="Proteomes" id="UP000780801"/>
    </source>
</evidence>
<feature type="region of interest" description="Disordered" evidence="1">
    <location>
        <begin position="84"/>
        <end position="126"/>
    </location>
</feature>
<dbReference type="EMBL" id="JAABOA010006786">
    <property type="protein sequence ID" value="KAF9554574.1"/>
    <property type="molecule type" value="Genomic_DNA"/>
</dbReference>
<feature type="compositionally biased region" description="Low complexity" evidence="1">
    <location>
        <begin position="143"/>
        <end position="172"/>
    </location>
</feature>
<organism evidence="2 3">
    <name type="scientific">Lunasporangiospora selenospora</name>
    <dbReference type="NCBI Taxonomy" id="979761"/>
    <lineage>
        <taxon>Eukaryota</taxon>
        <taxon>Fungi</taxon>
        <taxon>Fungi incertae sedis</taxon>
        <taxon>Mucoromycota</taxon>
        <taxon>Mortierellomycotina</taxon>
        <taxon>Mortierellomycetes</taxon>
        <taxon>Mortierellales</taxon>
        <taxon>Mortierellaceae</taxon>
        <taxon>Lunasporangiospora</taxon>
    </lineage>
</organism>
<proteinExistence type="predicted"/>
<feature type="compositionally biased region" description="Polar residues" evidence="1">
    <location>
        <begin position="103"/>
        <end position="122"/>
    </location>
</feature>
<feature type="region of interest" description="Disordered" evidence="1">
    <location>
        <begin position="1"/>
        <end position="51"/>
    </location>
</feature>
<feature type="non-terminal residue" evidence="2">
    <location>
        <position position="298"/>
    </location>
</feature>
<protein>
    <submittedName>
        <fullName evidence="2">Uncharacterized protein</fullName>
    </submittedName>
</protein>
<reference evidence="2" key="1">
    <citation type="journal article" date="2020" name="Fungal Divers.">
        <title>Resolving the Mortierellaceae phylogeny through synthesis of multi-gene phylogenetics and phylogenomics.</title>
        <authorList>
            <person name="Vandepol N."/>
            <person name="Liber J."/>
            <person name="Desiro A."/>
            <person name="Na H."/>
            <person name="Kennedy M."/>
            <person name="Barry K."/>
            <person name="Grigoriev I.V."/>
            <person name="Miller A.N."/>
            <person name="O'Donnell K."/>
            <person name="Stajich J.E."/>
            <person name="Bonito G."/>
        </authorList>
    </citation>
    <scope>NUCLEOTIDE SEQUENCE</scope>
    <source>
        <strain evidence="2">KOD1015</strain>
    </source>
</reference>
<dbReference type="Proteomes" id="UP000780801">
    <property type="component" value="Unassembled WGS sequence"/>
</dbReference>
<feature type="compositionally biased region" description="Polar residues" evidence="1">
    <location>
        <begin position="173"/>
        <end position="185"/>
    </location>
</feature>
<feature type="region of interest" description="Disordered" evidence="1">
    <location>
        <begin position="143"/>
        <end position="185"/>
    </location>
</feature>
<keyword evidence="3" id="KW-1185">Reference proteome</keyword>
<gene>
    <name evidence="2" type="ORF">BGW38_009308</name>
</gene>
<feature type="region of interest" description="Disordered" evidence="1">
    <location>
        <begin position="201"/>
        <end position="244"/>
    </location>
</feature>
<evidence type="ECO:0000313" key="2">
    <source>
        <dbReference type="EMBL" id="KAF9554574.1"/>
    </source>
</evidence>
<evidence type="ECO:0000256" key="1">
    <source>
        <dbReference type="SAM" id="MobiDB-lite"/>
    </source>
</evidence>
<sequence>MDPLGIQVQAEPGTAGTTSRPRATQSSNHPPSAGDIEPTPETDRHDQEESLFIVDTITPSRNTNVANQAFPVAHALLPGSDAEKSHALCRSTEPLPPPPPLQRRSSYTLNPLQNASPKTESTGPLDVPFFSTTHDDTFTLTITDPTLSCSSSGSATSISSASSRSKAPVSVSIPRSSSTASSVTIGTTAAQEVVVKSAELQSPGTTLRKRKSARSTHTTRSSEHFRQSITAVHTSASETSTPRSDTLMQAMQRKPSFSSVRDNVPSGIKTSAVATDAGSFKLFVEEASPSQSLKQTQI</sequence>
<feature type="compositionally biased region" description="Polar residues" evidence="1">
    <location>
        <begin position="227"/>
        <end position="244"/>
    </location>
</feature>
<dbReference type="AlphaFoldDB" id="A0A9P6FKA8"/>
<feature type="compositionally biased region" description="Polar residues" evidence="1">
    <location>
        <begin position="15"/>
        <end position="30"/>
    </location>
</feature>
<name>A0A9P6FKA8_9FUNG</name>